<evidence type="ECO:0000256" key="1">
    <source>
        <dbReference type="SAM" id="MobiDB-lite"/>
    </source>
</evidence>
<name>A0A2G1VXH5_9BACT</name>
<dbReference type="AlphaFoldDB" id="A0A2G1VXH5"/>
<proteinExistence type="predicted"/>
<dbReference type="Proteomes" id="UP000225740">
    <property type="component" value="Unassembled WGS sequence"/>
</dbReference>
<evidence type="ECO:0000313" key="2">
    <source>
        <dbReference type="EMBL" id="PHQ31477.1"/>
    </source>
</evidence>
<evidence type="ECO:0000313" key="3">
    <source>
        <dbReference type="Proteomes" id="UP000225740"/>
    </source>
</evidence>
<keyword evidence="3" id="KW-1185">Reference proteome</keyword>
<protein>
    <submittedName>
        <fullName evidence="2">Uncharacterized protein</fullName>
    </submittedName>
</protein>
<accession>A0A2G1VXH5</accession>
<gene>
    <name evidence="2" type="ORF">CEE69_30720</name>
</gene>
<sequence>MIKNHKTRSKGMLQELFENVSIEGLVLGTASVVVGGYLCYIDGKAADNSIETIEETYLVPVQRNDDDRRGTDNIWSTPSRN</sequence>
<reference evidence="2 3" key="1">
    <citation type="submission" date="2017-06" db="EMBL/GenBank/DDBJ databases">
        <title>Description of Rhodopirellula bahusiensis sp. nov.</title>
        <authorList>
            <person name="Kizina J."/>
            <person name="Harder J."/>
        </authorList>
    </citation>
    <scope>NUCLEOTIDE SEQUENCE [LARGE SCALE GENOMIC DNA]</scope>
    <source>
        <strain evidence="2 3">SWK21</strain>
    </source>
</reference>
<comment type="caution">
    <text evidence="2">The sequence shown here is derived from an EMBL/GenBank/DDBJ whole genome shotgun (WGS) entry which is preliminary data.</text>
</comment>
<dbReference type="EMBL" id="NIZW01000048">
    <property type="protein sequence ID" value="PHQ31477.1"/>
    <property type="molecule type" value="Genomic_DNA"/>
</dbReference>
<feature type="region of interest" description="Disordered" evidence="1">
    <location>
        <begin position="62"/>
        <end position="81"/>
    </location>
</feature>
<organism evidence="2 3">
    <name type="scientific">Rhodopirellula bahusiensis</name>
    <dbReference type="NCBI Taxonomy" id="2014065"/>
    <lineage>
        <taxon>Bacteria</taxon>
        <taxon>Pseudomonadati</taxon>
        <taxon>Planctomycetota</taxon>
        <taxon>Planctomycetia</taxon>
        <taxon>Pirellulales</taxon>
        <taxon>Pirellulaceae</taxon>
        <taxon>Rhodopirellula</taxon>
    </lineage>
</organism>